<protein>
    <submittedName>
        <fullName evidence="1">WXG100 family type VII secretion target</fullName>
    </submittedName>
</protein>
<dbReference type="EMBL" id="JBHEZY010000003">
    <property type="protein sequence ID" value="MFC1430909.1"/>
    <property type="molecule type" value="Genomic_DNA"/>
</dbReference>
<dbReference type="SUPFAM" id="SSF140453">
    <property type="entry name" value="EsxAB dimer-like"/>
    <property type="match status" value="1"/>
</dbReference>
<dbReference type="Proteomes" id="UP001592530">
    <property type="component" value="Unassembled WGS sequence"/>
</dbReference>
<comment type="caution">
    <text evidence="1">The sequence shown here is derived from an EMBL/GenBank/DDBJ whole genome shotgun (WGS) entry which is preliminary data.</text>
</comment>
<accession>A0ABV6WXZ7</accession>
<evidence type="ECO:0000313" key="2">
    <source>
        <dbReference type="Proteomes" id="UP001592530"/>
    </source>
</evidence>
<reference evidence="1 2" key="1">
    <citation type="submission" date="2024-09" db="EMBL/GenBank/DDBJ databases">
        <authorList>
            <person name="Lee S.D."/>
        </authorList>
    </citation>
    <scope>NUCLEOTIDE SEQUENCE [LARGE SCALE GENOMIC DNA]</scope>
    <source>
        <strain evidence="1 2">N1-3</strain>
    </source>
</reference>
<sequence>MTSAETAHWAIGRMFGGTQELRRIAAELATLGAKVERLGKEVTAALGGLHWHGEASDAFVAHARSRARELAGVADDLGDLGRSVEHLADRY</sequence>
<organism evidence="1 2">
    <name type="scientific">Streptacidiphilus alkalitolerans</name>
    <dbReference type="NCBI Taxonomy" id="3342712"/>
    <lineage>
        <taxon>Bacteria</taxon>
        <taxon>Bacillati</taxon>
        <taxon>Actinomycetota</taxon>
        <taxon>Actinomycetes</taxon>
        <taxon>Kitasatosporales</taxon>
        <taxon>Streptomycetaceae</taxon>
        <taxon>Streptacidiphilus</taxon>
    </lineage>
</organism>
<gene>
    <name evidence="1" type="ORF">ACEZDB_09585</name>
</gene>
<evidence type="ECO:0000313" key="1">
    <source>
        <dbReference type="EMBL" id="MFC1430909.1"/>
    </source>
</evidence>
<dbReference type="Gene3D" id="1.10.287.1060">
    <property type="entry name" value="ESAT-6-like"/>
    <property type="match status" value="1"/>
</dbReference>
<dbReference type="RefSeq" id="WP_380550909.1">
    <property type="nucleotide sequence ID" value="NZ_JBHEZY010000003.1"/>
</dbReference>
<dbReference type="InterPro" id="IPR036689">
    <property type="entry name" value="ESAT-6-like_sf"/>
</dbReference>
<name>A0ABV6WXZ7_9ACTN</name>
<proteinExistence type="predicted"/>